<evidence type="ECO:0000256" key="1">
    <source>
        <dbReference type="ARBA" id="ARBA00008142"/>
    </source>
</evidence>
<evidence type="ECO:0000256" key="6">
    <source>
        <dbReference type="PROSITE-ProRule" id="PRU00706"/>
    </source>
</evidence>
<evidence type="ECO:0000259" key="7">
    <source>
        <dbReference type="SMART" id="SM00562"/>
    </source>
</evidence>
<evidence type="ECO:0000313" key="8">
    <source>
        <dbReference type="EMBL" id="KAG8200279.1"/>
    </source>
</evidence>
<comment type="similarity">
    <text evidence="1 6">Belongs to the NDK family.</text>
</comment>
<reference evidence="8 9" key="1">
    <citation type="journal article" date="2022" name="Nat. Ecol. Evol.">
        <title>A masculinizing supergene underlies an exaggerated male reproductive morph in a spider.</title>
        <authorList>
            <person name="Hendrickx F."/>
            <person name="De Corte Z."/>
            <person name="Sonet G."/>
            <person name="Van Belleghem S.M."/>
            <person name="Kostlbacher S."/>
            <person name="Vangestel C."/>
        </authorList>
    </citation>
    <scope>NUCLEOTIDE SEQUENCE [LARGE SCALE GENOMIC DNA]</scope>
    <source>
        <strain evidence="8">W744_W776</strain>
    </source>
</reference>
<evidence type="ECO:0000256" key="2">
    <source>
        <dbReference type="ARBA" id="ARBA00022679"/>
    </source>
</evidence>
<comment type="caution">
    <text evidence="6">Lacks conserved residue(s) required for the propagation of feature annotation.</text>
</comment>
<protein>
    <recommendedName>
        <fullName evidence="7">Nucleoside diphosphate kinase-like domain-containing protein</fullName>
    </recommendedName>
</protein>
<gene>
    <name evidence="8" type="ORF">JTE90_021929</name>
</gene>
<evidence type="ECO:0000313" key="9">
    <source>
        <dbReference type="Proteomes" id="UP000827092"/>
    </source>
</evidence>
<accession>A0AAV6VU94</accession>
<dbReference type="InterPro" id="IPR034907">
    <property type="entry name" value="NDK-like_dom"/>
</dbReference>
<evidence type="ECO:0000256" key="5">
    <source>
        <dbReference type="ARBA" id="ARBA00022840"/>
    </source>
</evidence>
<keyword evidence="4" id="KW-0418">Kinase</keyword>
<keyword evidence="5" id="KW-0067">ATP-binding</keyword>
<proteinExistence type="inferred from homology"/>
<keyword evidence="9" id="KW-1185">Reference proteome</keyword>
<dbReference type="CDD" id="cd22970">
    <property type="entry name" value="DD_NDKH5-like"/>
    <property type="match status" value="1"/>
</dbReference>
<evidence type="ECO:0000256" key="4">
    <source>
        <dbReference type="ARBA" id="ARBA00022777"/>
    </source>
</evidence>
<dbReference type="SMART" id="SM00562">
    <property type="entry name" value="NDK"/>
    <property type="match status" value="1"/>
</dbReference>
<dbReference type="InterPro" id="IPR036850">
    <property type="entry name" value="NDK-like_dom_sf"/>
</dbReference>
<dbReference type="PANTHER" id="PTHR46161">
    <property type="entry name" value="NUCLEOSIDE DIPHOSPHATE KINASE"/>
    <property type="match status" value="1"/>
</dbReference>
<comment type="caution">
    <text evidence="8">The sequence shown here is derived from an EMBL/GenBank/DDBJ whole genome shotgun (WGS) entry which is preliminary data.</text>
</comment>
<keyword evidence="2" id="KW-0808">Transferase</keyword>
<dbReference type="PROSITE" id="PS51374">
    <property type="entry name" value="NDPK_LIKE"/>
    <property type="match status" value="1"/>
</dbReference>
<sequence length="168" mass="18726">MSYEKTLGIISPKCLPQATAIIESSGLAILREKMLQLSDNQAERFLQMNGLASESQLKSALTTGPVHLLIIGGLESVLRWPELIGQADQANNCVLYGSGGIESASRDIRFFFPDGPLILEQNFSAEEYLGRVVKPLLMKGLVKMCRERPENPVLWLGMWLLENRPHEM</sequence>
<dbReference type="Gene3D" id="3.30.70.141">
    <property type="entry name" value="Nucleoside diphosphate kinase-like domain"/>
    <property type="match status" value="1"/>
</dbReference>
<dbReference type="GO" id="GO:0005524">
    <property type="term" value="F:ATP binding"/>
    <property type="evidence" value="ECO:0007669"/>
    <property type="project" value="UniProtKB-KW"/>
</dbReference>
<dbReference type="Proteomes" id="UP000827092">
    <property type="component" value="Unassembled WGS sequence"/>
</dbReference>
<dbReference type="SUPFAM" id="SSF54919">
    <property type="entry name" value="Nucleoside diphosphate kinase, NDK"/>
    <property type="match status" value="1"/>
</dbReference>
<keyword evidence="3" id="KW-0547">Nucleotide-binding</keyword>
<dbReference type="GO" id="GO:0016301">
    <property type="term" value="F:kinase activity"/>
    <property type="evidence" value="ECO:0007669"/>
    <property type="project" value="UniProtKB-KW"/>
</dbReference>
<evidence type="ECO:0000256" key="3">
    <source>
        <dbReference type="ARBA" id="ARBA00022741"/>
    </source>
</evidence>
<feature type="domain" description="Nucleoside diphosphate kinase-like" evidence="7">
    <location>
        <begin position="3"/>
        <end position="119"/>
    </location>
</feature>
<organism evidence="8 9">
    <name type="scientific">Oedothorax gibbosus</name>
    <dbReference type="NCBI Taxonomy" id="931172"/>
    <lineage>
        <taxon>Eukaryota</taxon>
        <taxon>Metazoa</taxon>
        <taxon>Ecdysozoa</taxon>
        <taxon>Arthropoda</taxon>
        <taxon>Chelicerata</taxon>
        <taxon>Arachnida</taxon>
        <taxon>Araneae</taxon>
        <taxon>Araneomorphae</taxon>
        <taxon>Entelegynae</taxon>
        <taxon>Araneoidea</taxon>
        <taxon>Linyphiidae</taxon>
        <taxon>Erigoninae</taxon>
        <taxon>Oedothorax</taxon>
    </lineage>
</organism>
<dbReference type="AlphaFoldDB" id="A0AAV6VU94"/>
<dbReference type="PANTHER" id="PTHR46161:SF3">
    <property type="entry name" value="NUCLEOSIDE DIPHOSPHATE KINASE DDB_G0292928-RELATED"/>
    <property type="match status" value="1"/>
</dbReference>
<dbReference type="Gene3D" id="1.20.890.10">
    <property type="entry name" value="cAMP-dependent protein kinase regulatory subunit, dimerization-anchoring domain"/>
    <property type="match status" value="1"/>
</dbReference>
<dbReference type="Pfam" id="PF05186">
    <property type="entry name" value="Dpy-30"/>
    <property type="match status" value="1"/>
</dbReference>
<name>A0AAV6VU94_9ARAC</name>
<dbReference type="InterPro" id="IPR007858">
    <property type="entry name" value="Dpy-30_motif"/>
</dbReference>
<dbReference type="EMBL" id="JAFNEN010000017">
    <property type="protein sequence ID" value="KAG8200279.1"/>
    <property type="molecule type" value="Genomic_DNA"/>
</dbReference>
<dbReference type="Pfam" id="PF00334">
    <property type="entry name" value="NDK"/>
    <property type="match status" value="1"/>
</dbReference>